<dbReference type="EMBL" id="BIFQ01000001">
    <property type="protein sequence ID" value="GCE07479.1"/>
    <property type="molecule type" value="Genomic_DNA"/>
</dbReference>
<dbReference type="RefSeq" id="WP_160146077.1">
    <property type="nucleotide sequence ID" value="NZ_BIFQ01000001.1"/>
</dbReference>
<comment type="caution">
    <text evidence="3">The sequence shown here is derived from an EMBL/GenBank/DDBJ whole genome shotgun (WGS) entry which is preliminary data.</text>
</comment>
<name>A0A401ZKT7_9CHLR</name>
<dbReference type="Gene3D" id="3.40.710.10">
    <property type="entry name" value="DD-peptidase/beta-lactamase superfamily"/>
    <property type="match status" value="1"/>
</dbReference>
<gene>
    <name evidence="3" type="ORF">KDAU_48080</name>
</gene>
<dbReference type="Pfam" id="PF00144">
    <property type="entry name" value="Beta-lactamase"/>
    <property type="match status" value="1"/>
</dbReference>
<feature type="domain" description="Beta-lactamase-related" evidence="2">
    <location>
        <begin position="44"/>
        <end position="311"/>
    </location>
</feature>
<keyword evidence="3" id="KW-0378">Hydrolase</keyword>
<accession>A0A401ZKT7</accession>
<evidence type="ECO:0000313" key="4">
    <source>
        <dbReference type="Proteomes" id="UP000287224"/>
    </source>
</evidence>
<evidence type="ECO:0000256" key="1">
    <source>
        <dbReference type="SAM" id="MobiDB-lite"/>
    </source>
</evidence>
<dbReference type="SUPFAM" id="SSF56601">
    <property type="entry name" value="beta-lactamase/transpeptidase-like"/>
    <property type="match status" value="1"/>
</dbReference>
<protein>
    <submittedName>
        <fullName evidence="3">Serine hydrolase</fullName>
    </submittedName>
</protein>
<keyword evidence="4" id="KW-1185">Reference proteome</keyword>
<dbReference type="InterPro" id="IPR001466">
    <property type="entry name" value="Beta-lactam-related"/>
</dbReference>
<dbReference type="OrthoDB" id="9773047at2"/>
<evidence type="ECO:0000259" key="2">
    <source>
        <dbReference type="Pfam" id="PF00144"/>
    </source>
</evidence>
<dbReference type="PANTHER" id="PTHR43283">
    <property type="entry name" value="BETA-LACTAMASE-RELATED"/>
    <property type="match status" value="1"/>
</dbReference>
<reference evidence="4" key="1">
    <citation type="submission" date="2018-12" db="EMBL/GenBank/DDBJ databases">
        <title>Tengunoibacter tsumagoiensis gen. nov., sp. nov., Dictyobacter kobayashii sp. nov., D. alpinus sp. nov., and D. joshuensis sp. nov. and description of Dictyobacteraceae fam. nov. within the order Ktedonobacterales isolated from Tengu-no-mugimeshi.</title>
        <authorList>
            <person name="Wang C.M."/>
            <person name="Zheng Y."/>
            <person name="Sakai Y."/>
            <person name="Toyoda A."/>
            <person name="Minakuchi Y."/>
            <person name="Abe K."/>
            <person name="Yokota A."/>
            <person name="Yabe S."/>
        </authorList>
    </citation>
    <scope>NUCLEOTIDE SEQUENCE [LARGE SCALE GENOMIC DNA]</scope>
    <source>
        <strain evidence="4">S-27</strain>
    </source>
</reference>
<sequence length="334" mass="38314">MYKKRDYWPTEDWRTSTPQEQGMDAGWQPQLMAYIGQTRPYLNAVLVIRHGYLVFEYYKENYSRESYQILNSATKSFTATLIGLALRDGFLTELDQCLEEFLPDAFRHLEVHPYKRQITMRQLLKMTSGLYPDALLQYDDAEDWVRFALESPTLCPPDQLFLYSSISSHLLSVILSHATGMSTLAYARKVLFEPLGIRTDERAGFIWGQDPQGYYRGAGGLHLRARDVAKLGYLYLNEGLWEDTRLLPSTYVQEATRKQTSGGSPEAAGYGYQWWIAELAGQRYFFASGFGGQYLQVFPDLDLILVLHAPDEPFTGAYHRQFIPLAFLLPAMNT</sequence>
<dbReference type="InterPro" id="IPR050789">
    <property type="entry name" value="Diverse_Enzym_Activities"/>
</dbReference>
<proteinExistence type="predicted"/>
<feature type="compositionally biased region" description="Basic and acidic residues" evidence="1">
    <location>
        <begin position="1"/>
        <end position="14"/>
    </location>
</feature>
<evidence type="ECO:0000313" key="3">
    <source>
        <dbReference type="EMBL" id="GCE07479.1"/>
    </source>
</evidence>
<organism evidence="3 4">
    <name type="scientific">Dictyobacter aurantiacus</name>
    <dbReference type="NCBI Taxonomy" id="1936993"/>
    <lineage>
        <taxon>Bacteria</taxon>
        <taxon>Bacillati</taxon>
        <taxon>Chloroflexota</taxon>
        <taxon>Ktedonobacteria</taxon>
        <taxon>Ktedonobacterales</taxon>
        <taxon>Dictyobacteraceae</taxon>
        <taxon>Dictyobacter</taxon>
    </lineage>
</organism>
<dbReference type="Proteomes" id="UP000287224">
    <property type="component" value="Unassembled WGS sequence"/>
</dbReference>
<dbReference type="PANTHER" id="PTHR43283:SF7">
    <property type="entry name" value="BETA-LACTAMASE-RELATED DOMAIN-CONTAINING PROTEIN"/>
    <property type="match status" value="1"/>
</dbReference>
<dbReference type="GO" id="GO:0016787">
    <property type="term" value="F:hydrolase activity"/>
    <property type="evidence" value="ECO:0007669"/>
    <property type="project" value="UniProtKB-KW"/>
</dbReference>
<dbReference type="InterPro" id="IPR012338">
    <property type="entry name" value="Beta-lactam/transpept-like"/>
</dbReference>
<feature type="region of interest" description="Disordered" evidence="1">
    <location>
        <begin position="1"/>
        <end position="21"/>
    </location>
</feature>
<dbReference type="AlphaFoldDB" id="A0A401ZKT7"/>